<evidence type="ECO:0000259" key="2">
    <source>
        <dbReference type="SMART" id="SM00867"/>
    </source>
</evidence>
<dbReference type="EMBL" id="JBHUDY010000001">
    <property type="protein sequence ID" value="MFD1612114.1"/>
    <property type="molecule type" value="Genomic_DNA"/>
</dbReference>
<proteinExistence type="predicted"/>
<protein>
    <submittedName>
        <fullName evidence="3">YceI family protein</fullName>
    </submittedName>
</protein>
<dbReference type="SUPFAM" id="SSF101874">
    <property type="entry name" value="YceI-like"/>
    <property type="match status" value="1"/>
</dbReference>
<accession>A0ABW4I2G3</accession>
<dbReference type="PANTHER" id="PTHR34406:SF1">
    <property type="entry name" value="PROTEIN YCEI"/>
    <property type="match status" value="1"/>
</dbReference>
<name>A0ABW4I2G3_9SPHN</name>
<sequence length="210" mass="21736">MRRLLLLVLPLALAAPLVAQAPMSKPGSANPAAVTGGTYTADPNHTLVLWTVDHLGFTPYTGIFGSVTGTLTLDPKNPNAAKVDVTIPVSKVTTASAGLTEHLLKPGKDGGKPDFFGPSPADAHFVSTKVVAQGQKAKITGNLTLNGVTRPVTLDAAFYGAGKMAANIGGKENVGFRATTTIKRSDFGVMMGIPLVSDEVKLEIAAAFQK</sequence>
<evidence type="ECO:0000313" key="3">
    <source>
        <dbReference type="EMBL" id="MFD1612114.1"/>
    </source>
</evidence>
<dbReference type="PANTHER" id="PTHR34406">
    <property type="entry name" value="PROTEIN YCEI"/>
    <property type="match status" value="1"/>
</dbReference>
<dbReference type="Gene3D" id="2.40.128.110">
    <property type="entry name" value="Lipid/polyisoprenoid-binding, YceI-like"/>
    <property type="match status" value="1"/>
</dbReference>
<evidence type="ECO:0000313" key="4">
    <source>
        <dbReference type="Proteomes" id="UP001597115"/>
    </source>
</evidence>
<comment type="caution">
    <text evidence="3">The sequence shown here is derived from an EMBL/GenBank/DDBJ whole genome shotgun (WGS) entry which is preliminary data.</text>
</comment>
<dbReference type="Proteomes" id="UP001597115">
    <property type="component" value="Unassembled WGS sequence"/>
</dbReference>
<keyword evidence="4" id="KW-1185">Reference proteome</keyword>
<dbReference type="InterPro" id="IPR036761">
    <property type="entry name" value="TTHA0802/YceI-like_sf"/>
</dbReference>
<feature type="signal peptide" evidence="1">
    <location>
        <begin position="1"/>
        <end position="21"/>
    </location>
</feature>
<organism evidence="3 4">
    <name type="scientific">Sphingomonas tabacisoli</name>
    <dbReference type="NCBI Taxonomy" id="2249466"/>
    <lineage>
        <taxon>Bacteria</taxon>
        <taxon>Pseudomonadati</taxon>
        <taxon>Pseudomonadota</taxon>
        <taxon>Alphaproteobacteria</taxon>
        <taxon>Sphingomonadales</taxon>
        <taxon>Sphingomonadaceae</taxon>
        <taxon>Sphingomonas</taxon>
    </lineage>
</organism>
<gene>
    <name evidence="3" type="ORF">ACFSCW_09910</name>
</gene>
<evidence type="ECO:0000256" key="1">
    <source>
        <dbReference type="SAM" id="SignalP"/>
    </source>
</evidence>
<dbReference type="Pfam" id="PF04264">
    <property type="entry name" value="YceI"/>
    <property type="match status" value="1"/>
</dbReference>
<feature type="domain" description="Lipid/polyisoprenoid-binding YceI-like" evidence="2">
    <location>
        <begin position="38"/>
        <end position="209"/>
    </location>
</feature>
<reference evidence="4" key="1">
    <citation type="journal article" date="2019" name="Int. J. Syst. Evol. Microbiol.">
        <title>The Global Catalogue of Microorganisms (GCM) 10K type strain sequencing project: providing services to taxonomists for standard genome sequencing and annotation.</title>
        <authorList>
            <consortium name="The Broad Institute Genomics Platform"/>
            <consortium name="The Broad Institute Genome Sequencing Center for Infectious Disease"/>
            <person name="Wu L."/>
            <person name="Ma J."/>
        </authorList>
    </citation>
    <scope>NUCLEOTIDE SEQUENCE [LARGE SCALE GENOMIC DNA]</scope>
    <source>
        <strain evidence="4">CGMCC 1.16275</strain>
    </source>
</reference>
<dbReference type="InterPro" id="IPR007372">
    <property type="entry name" value="Lipid/polyisoprenoid-bd_YceI"/>
</dbReference>
<dbReference type="SMART" id="SM00867">
    <property type="entry name" value="YceI"/>
    <property type="match status" value="1"/>
</dbReference>
<dbReference type="RefSeq" id="WP_380888799.1">
    <property type="nucleotide sequence ID" value="NZ_JBHUDY010000001.1"/>
</dbReference>
<feature type="chain" id="PRO_5047423047" evidence="1">
    <location>
        <begin position="22"/>
        <end position="210"/>
    </location>
</feature>
<keyword evidence="1" id="KW-0732">Signal</keyword>